<feature type="chain" id="PRO_5004034944" evidence="1">
    <location>
        <begin position="19"/>
        <end position="244"/>
    </location>
</feature>
<dbReference type="OMA" id="SYFLTCG"/>
<sequence>MKFSYFLTCGLFALSTNAAIIQSNEVAVEEVAKRASVDVAGTIAADLLHLIGVALGGDVSINVKRDTVTASLAADILQLLELTGNLTATVDLKRDVTDEQQQQETGLEKRLDLDLVGSLAADIAGLLGISAGGSVDVNVKRDVAETLRKRATVDVAASIAADLLHLIGVAVGADVSLNIKRDTIDLSAAADILNAIDVSALLDADVSLKKRSDLSGFAQNIPAIISGVLTAVDAISNATAGAIY</sequence>
<proteinExistence type="predicted"/>
<keyword evidence="3" id="KW-1185">Reference proteome</keyword>
<protein>
    <submittedName>
        <fullName evidence="2">Uncharacterized protein</fullName>
    </submittedName>
</protein>
<dbReference type="HOGENOM" id="CLU_080753_0_0_1"/>
<dbReference type="EMBL" id="AOGT01001384">
    <property type="protein sequence ID" value="EMG47751.1"/>
    <property type="molecule type" value="Genomic_DNA"/>
</dbReference>
<comment type="caution">
    <text evidence="2">The sequence shown here is derived from an EMBL/GenBank/DDBJ whole genome shotgun (WGS) entry which is preliminary data.</text>
</comment>
<accession>M3IMY0</accession>
<evidence type="ECO:0000313" key="2">
    <source>
        <dbReference type="EMBL" id="EMG47751.1"/>
    </source>
</evidence>
<dbReference type="AlphaFoldDB" id="M3IMY0"/>
<organism evidence="2 3">
    <name type="scientific">Candida maltosa (strain Xu316)</name>
    <name type="common">Yeast</name>
    <dbReference type="NCBI Taxonomy" id="1245528"/>
    <lineage>
        <taxon>Eukaryota</taxon>
        <taxon>Fungi</taxon>
        <taxon>Dikarya</taxon>
        <taxon>Ascomycota</taxon>
        <taxon>Saccharomycotina</taxon>
        <taxon>Pichiomycetes</taxon>
        <taxon>Debaryomycetaceae</taxon>
        <taxon>Candida/Lodderomyces clade</taxon>
        <taxon>Candida</taxon>
    </lineage>
</organism>
<feature type="signal peptide" evidence="1">
    <location>
        <begin position="1"/>
        <end position="18"/>
    </location>
</feature>
<evidence type="ECO:0000313" key="3">
    <source>
        <dbReference type="Proteomes" id="UP000011777"/>
    </source>
</evidence>
<dbReference type="OrthoDB" id="4025442at2759"/>
<reference evidence="2 3" key="1">
    <citation type="submission" date="2013-02" db="EMBL/GenBank/DDBJ databases">
        <title>Genome sequence of Candida maltosa Xu316, a potential industrial strain for xylitol and ethanol production.</title>
        <authorList>
            <person name="Yu J."/>
            <person name="Wang Q."/>
            <person name="Geng X."/>
            <person name="Bao W."/>
            <person name="He P."/>
            <person name="Cai J."/>
        </authorList>
    </citation>
    <scope>NUCLEOTIDE SEQUENCE [LARGE SCALE GENOMIC DNA]</scope>
    <source>
        <strain evidence="3">Xu316</strain>
    </source>
</reference>
<gene>
    <name evidence="2" type="ORF">G210_1802</name>
</gene>
<dbReference type="Proteomes" id="UP000011777">
    <property type="component" value="Unassembled WGS sequence"/>
</dbReference>
<name>M3IMY0_CANMX</name>
<keyword evidence="1" id="KW-0732">Signal</keyword>
<evidence type="ECO:0000256" key="1">
    <source>
        <dbReference type="SAM" id="SignalP"/>
    </source>
</evidence>